<sequence>MDFVLSELCDQVMTARAGHKPLFVMGGGSKAFYGNYRPVTPQDGHCLLDMTPYRGIVSYHPSELVVTVRAGTPLAELEAALADNGQMLAFEPPHFAASATVGGCVAAGLSGPRRMHAGALRDFVLGTRLLDSEGRILSFGGEVMKNVAGYDVSRLLAGSHGIFGALLEVSMKVVPRPMEELTLVLPATQAQALASFALWRGKPLPISATSWTGGEDHAEGAMHVRLSGAPPAIASARQVIGGDPMDPDAARSWWHALREQTHEFFAPDQPLWRLALPPTAAVLGLGQTLIEWGGGQRWLSGPRDAAELRDTVERLGGHVTLFRVGNSKPPADGVFHPLAPGIASITRRLKQELDPAGLFNPGRLVLEL</sequence>
<dbReference type="RefSeq" id="WP_175177703.1">
    <property type="nucleotide sequence ID" value="NZ_CADIJX010000011.1"/>
</dbReference>
<accession>A0A6S7B7U4</accession>
<dbReference type="GO" id="GO:0003824">
    <property type="term" value="F:catalytic activity"/>
    <property type="evidence" value="ECO:0007669"/>
    <property type="project" value="InterPro"/>
</dbReference>
<evidence type="ECO:0000256" key="2">
    <source>
        <dbReference type="ARBA" id="ARBA00022827"/>
    </source>
</evidence>
<evidence type="ECO:0000313" key="5">
    <source>
        <dbReference type="Proteomes" id="UP000494108"/>
    </source>
</evidence>
<dbReference type="InterPro" id="IPR016166">
    <property type="entry name" value="FAD-bd_PCMH"/>
</dbReference>
<dbReference type="Gene3D" id="3.30.465.10">
    <property type="match status" value="1"/>
</dbReference>
<dbReference type="AlphaFoldDB" id="A0A6S7B7U4"/>
<evidence type="ECO:0000313" key="4">
    <source>
        <dbReference type="EMBL" id="CAB3701889.1"/>
    </source>
</evidence>
<dbReference type="PROSITE" id="PS51387">
    <property type="entry name" value="FAD_PCMH"/>
    <property type="match status" value="1"/>
</dbReference>
<dbReference type="EMBL" id="CADIJX010000011">
    <property type="protein sequence ID" value="CAB3701889.1"/>
    <property type="molecule type" value="Genomic_DNA"/>
</dbReference>
<dbReference type="InterPro" id="IPR016169">
    <property type="entry name" value="FAD-bd_PCMH_sub2"/>
</dbReference>
<keyword evidence="1" id="KW-0285">Flavoprotein</keyword>
<dbReference type="SUPFAM" id="SSF55103">
    <property type="entry name" value="FAD-linked oxidases, C-terminal domain"/>
    <property type="match status" value="1"/>
</dbReference>
<dbReference type="InterPro" id="IPR036318">
    <property type="entry name" value="FAD-bd_PCMH-like_sf"/>
</dbReference>
<dbReference type="PANTHER" id="PTHR11748">
    <property type="entry name" value="D-LACTATE DEHYDROGENASE"/>
    <property type="match status" value="1"/>
</dbReference>
<dbReference type="SUPFAM" id="SSF56176">
    <property type="entry name" value="FAD-binding/transporter-associated domain-like"/>
    <property type="match status" value="1"/>
</dbReference>
<dbReference type="Pfam" id="PF01565">
    <property type="entry name" value="FAD_binding_4"/>
    <property type="match status" value="1"/>
</dbReference>
<dbReference type="InterPro" id="IPR006094">
    <property type="entry name" value="Oxid_FAD_bind_N"/>
</dbReference>
<reference evidence="4 5" key="1">
    <citation type="submission" date="2020-04" db="EMBL/GenBank/DDBJ databases">
        <authorList>
            <person name="De Canck E."/>
        </authorList>
    </citation>
    <scope>NUCLEOTIDE SEQUENCE [LARGE SCALE GENOMIC DNA]</scope>
    <source>
        <strain evidence="4 5">LMG 3431</strain>
    </source>
</reference>
<dbReference type="GO" id="GO:0071949">
    <property type="term" value="F:FAD binding"/>
    <property type="evidence" value="ECO:0007669"/>
    <property type="project" value="InterPro"/>
</dbReference>
<organism evidence="4 5">
    <name type="scientific">Achromobacter pestifer</name>
    <dbReference type="NCBI Taxonomy" id="1353889"/>
    <lineage>
        <taxon>Bacteria</taxon>
        <taxon>Pseudomonadati</taxon>
        <taxon>Pseudomonadota</taxon>
        <taxon>Betaproteobacteria</taxon>
        <taxon>Burkholderiales</taxon>
        <taxon>Alcaligenaceae</taxon>
        <taxon>Achromobacter</taxon>
    </lineage>
</organism>
<dbReference type="NCBIfam" id="NF008439">
    <property type="entry name" value="PRK11282.1"/>
    <property type="match status" value="1"/>
</dbReference>
<keyword evidence="5" id="KW-1185">Reference proteome</keyword>
<dbReference type="InterPro" id="IPR016164">
    <property type="entry name" value="FAD-linked_Oxase-like_C"/>
</dbReference>
<proteinExistence type="predicted"/>
<dbReference type="Proteomes" id="UP000494108">
    <property type="component" value="Unassembled WGS sequence"/>
</dbReference>
<protein>
    <recommendedName>
        <fullName evidence="3">FAD-binding PCMH-type domain-containing protein</fullName>
    </recommendedName>
</protein>
<gene>
    <name evidence="4" type="ORF">LMG3431_05460</name>
</gene>
<feature type="domain" description="FAD-binding PCMH-type" evidence="3">
    <location>
        <begin position="1"/>
        <end position="176"/>
    </location>
</feature>
<name>A0A6S7B7U4_9BURK</name>
<dbReference type="PANTHER" id="PTHR11748:SF103">
    <property type="entry name" value="GLYCOLATE OXIDASE SUBUNIT GLCE"/>
    <property type="match status" value="1"/>
</dbReference>
<evidence type="ECO:0000259" key="3">
    <source>
        <dbReference type="PROSITE" id="PS51387"/>
    </source>
</evidence>
<evidence type="ECO:0000256" key="1">
    <source>
        <dbReference type="ARBA" id="ARBA00022630"/>
    </source>
</evidence>
<keyword evidence="2" id="KW-0274">FAD</keyword>